<protein>
    <submittedName>
        <fullName evidence="3">Copper chaperone</fullName>
    </submittedName>
</protein>
<accession>A0A7W6J1A4</accession>
<dbReference type="InterPro" id="IPR017969">
    <property type="entry name" value="Heavy-metal-associated_CS"/>
</dbReference>
<dbReference type="Pfam" id="PF00403">
    <property type="entry name" value="HMA"/>
    <property type="match status" value="1"/>
</dbReference>
<dbReference type="SUPFAM" id="SSF55008">
    <property type="entry name" value="HMA, heavy metal-associated domain"/>
    <property type="match status" value="1"/>
</dbReference>
<dbReference type="PROSITE" id="PS01047">
    <property type="entry name" value="HMA_1"/>
    <property type="match status" value="1"/>
</dbReference>
<gene>
    <name evidence="3" type="ORF">GGR23_000112</name>
</gene>
<evidence type="ECO:0000259" key="2">
    <source>
        <dbReference type="PROSITE" id="PS50846"/>
    </source>
</evidence>
<dbReference type="InterPro" id="IPR006121">
    <property type="entry name" value="HMA_dom"/>
</dbReference>
<evidence type="ECO:0000313" key="3">
    <source>
        <dbReference type="EMBL" id="MBB4062951.1"/>
    </source>
</evidence>
<feature type="domain" description="HMA" evidence="2">
    <location>
        <begin position="1"/>
        <end position="63"/>
    </location>
</feature>
<dbReference type="InterPro" id="IPR036163">
    <property type="entry name" value="HMA_dom_sf"/>
</dbReference>
<dbReference type="PROSITE" id="PS50846">
    <property type="entry name" value="HMA_2"/>
    <property type="match status" value="1"/>
</dbReference>
<sequence>MIELNVPDMSCGHCIATITKTVQSLDSAASVKADLSTRSVSIETKADKGTVTAALEEAGYPAIVK</sequence>
<dbReference type="AlphaFoldDB" id="A0A7W6J1A4"/>
<keyword evidence="1" id="KW-0479">Metal-binding</keyword>
<dbReference type="Gene3D" id="3.30.70.100">
    <property type="match status" value="1"/>
</dbReference>
<comment type="caution">
    <text evidence="3">The sequence shown here is derived from an EMBL/GenBank/DDBJ whole genome shotgun (WGS) entry which is preliminary data.</text>
</comment>
<keyword evidence="4" id="KW-1185">Reference proteome</keyword>
<organism evidence="3 4">
    <name type="scientific">Gellertiella hungarica</name>
    <dbReference type="NCBI Taxonomy" id="1572859"/>
    <lineage>
        <taxon>Bacteria</taxon>
        <taxon>Pseudomonadati</taxon>
        <taxon>Pseudomonadota</taxon>
        <taxon>Alphaproteobacteria</taxon>
        <taxon>Hyphomicrobiales</taxon>
        <taxon>Rhizobiaceae</taxon>
        <taxon>Gellertiella</taxon>
    </lineage>
</organism>
<dbReference type="RefSeq" id="WP_183364147.1">
    <property type="nucleotide sequence ID" value="NZ_JACIEZ010000001.1"/>
</dbReference>
<reference evidence="3 4" key="1">
    <citation type="submission" date="2020-08" db="EMBL/GenBank/DDBJ databases">
        <title>Genomic Encyclopedia of Type Strains, Phase IV (KMG-IV): sequencing the most valuable type-strain genomes for metagenomic binning, comparative biology and taxonomic classification.</title>
        <authorList>
            <person name="Goeker M."/>
        </authorList>
    </citation>
    <scope>NUCLEOTIDE SEQUENCE [LARGE SCALE GENOMIC DNA]</scope>
    <source>
        <strain evidence="3 4">DSM 29853</strain>
    </source>
</reference>
<proteinExistence type="predicted"/>
<evidence type="ECO:0000256" key="1">
    <source>
        <dbReference type="ARBA" id="ARBA00022723"/>
    </source>
</evidence>
<dbReference type="CDD" id="cd00371">
    <property type="entry name" value="HMA"/>
    <property type="match status" value="1"/>
</dbReference>
<dbReference type="Proteomes" id="UP000528286">
    <property type="component" value="Unassembled WGS sequence"/>
</dbReference>
<dbReference type="GO" id="GO:0046872">
    <property type="term" value="F:metal ion binding"/>
    <property type="evidence" value="ECO:0007669"/>
    <property type="project" value="UniProtKB-KW"/>
</dbReference>
<evidence type="ECO:0000313" key="4">
    <source>
        <dbReference type="Proteomes" id="UP000528286"/>
    </source>
</evidence>
<dbReference type="EMBL" id="JACIEZ010000001">
    <property type="protein sequence ID" value="MBB4062951.1"/>
    <property type="molecule type" value="Genomic_DNA"/>
</dbReference>
<name>A0A7W6J1A4_9HYPH</name>